<dbReference type="RefSeq" id="YP_009118608.1">
    <property type="nucleotide sequence ID" value="NC_026430.1"/>
</dbReference>
<evidence type="ECO:0008006" key="3">
    <source>
        <dbReference type="Google" id="ProtNLM"/>
    </source>
</evidence>
<dbReference type="GeneID" id="23301763"/>
<name>A0A0B4UKD8_9ABAC</name>
<protein>
    <recommendedName>
        <fullName evidence="3">Ac17</fullName>
    </recommendedName>
</protein>
<dbReference type="Proteomes" id="UP000202427">
    <property type="component" value="Segment"/>
</dbReference>
<accession>A0A0B4UKD8</accession>
<keyword evidence="2" id="KW-1185">Reference proteome</keyword>
<dbReference type="EMBL" id="KJ631623">
    <property type="protein sequence ID" value="AJD09290.1"/>
    <property type="molecule type" value="Genomic_DNA"/>
</dbReference>
<dbReference type="Pfam" id="PF06856">
    <property type="entry name" value="AcMNPV_Orf17"/>
    <property type="match status" value="1"/>
</dbReference>
<sequence>MMDLTVTLVPINLRGVEEPKQIERFKLTAVSADAKFCLNVKCRSPFAKFKVLISVTNFNNDYLQVTVCSRYDTVCVINAHGQKEINFDGFAKHDDEGVTVPFVVGPLFSAENAGRRVRDAVHAIERYETVAKVFINEAYLKGLWSAMKKLIYYDNNDDKHESDLVDNVVKFINVDKTNISVKSSNVSKWVPAINYVTGKQLLTVLFIFKFN</sequence>
<reference evidence="1 2" key="1">
    <citation type="journal article" date="2009" name="J. Invertebr. Pathol.">
        <title>Identification of a new nucleopolyhedrovirus from naturally-infected Condylorrhiza vestigialis (Guenee) (Lepidoptera: Crambidae) larvae on poplar plantations in South Brazil.</title>
        <authorList>
            <person name="Castro M.E."/>
            <person name="Ribeiro Z.M."/>
            <person name="Santos A.C."/>
            <person name="Souza M.L."/>
            <person name="Machado E.B."/>
            <person name="Sousa N.J."/>
            <person name="Moscardi F."/>
        </authorList>
    </citation>
    <scope>NUCLEOTIDE SEQUENCE [LARGE SCALE GENOMIC DNA]</scope>
</reference>
<dbReference type="KEGG" id="vg:23301763"/>
<dbReference type="InterPro" id="IPR009661">
    <property type="entry name" value="AcMNPV_Da18"/>
</dbReference>
<proteinExistence type="predicted"/>
<dbReference type="OrthoDB" id="18602at10239"/>
<evidence type="ECO:0000313" key="1">
    <source>
        <dbReference type="EMBL" id="AJD09290.1"/>
    </source>
</evidence>
<gene>
    <name evidence="1" type="primary">ORF-125</name>
</gene>
<organism evidence="1 2">
    <name type="scientific">Condylorrhiza vestigialis mutiple nucleopolyhedrovirus</name>
    <dbReference type="NCBI Taxonomy" id="1592576"/>
    <lineage>
        <taxon>Viruses</taxon>
        <taxon>Viruses incertae sedis</taxon>
        <taxon>Naldaviricetes</taxon>
        <taxon>Lefavirales</taxon>
        <taxon>Baculoviridae</taxon>
        <taxon>Alphabaculovirus</taxon>
        <taxon>Alphabaculovirus covestigialis</taxon>
    </lineage>
</organism>
<evidence type="ECO:0000313" key="2">
    <source>
        <dbReference type="Proteomes" id="UP000202427"/>
    </source>
</evidence>